<dbReference type="Pfam" id="PF00149">
    <property type="entry name" value="Metallophos"/>
    <property type="match status" value="1"/>
</dbReference>
<proteinExistence type="predicted"/>
<dbReference type="GO" id="GO:0008270">
    <property type="term" value="F:zinc ion binding"/>
    <property type="evidence" value="ECO:0007669"/>
    <property type="project" value="UniProtKB-KW"/>
</dbReference>
<comment type="catalytic activity">
    <reaction evidence="1">
        <text>[E2 ubiquitin-conjugating enzyme]-S-ubiquitinyl-L-cysteine + [acceptor protein]-L-lysine = [E2 ubiquitin-conjugating enzyme]-L-cysteine + [acceptor protein]-N(6)-ubiquitinyl-L-lysine.</text>
        <dbReference type="EC" id="2.3.2.31"/>
    </reaction>
</comment>
<keyword evidence="5" id="KW-0808">Transferase</keyword>
<dbReference type="Proteomes" id="UP000054937">
    <property type="component" value="Unassembled WGS sequence"/>
</dbReference>
<accession>A0A0V0R759</accession>
<evidence type="ECO:0000256" key="10">
    <source>
        <dbReference type="ARBA" id="ARBA00022786"/>
    </source>
</evidence>
<keyword evidence="10" id="KW-0833">Ubl conjugation pathway</keyword>
<feature type="region of interest" description="Disordered" evidence="14">
    <location>
        <begin position="1067"/>
        <end position="1094"/>
    </location>
</feature>
<sequence length="1094" mass="128886">MRDICICVYNEENGFQFMEQEYQISTNFLRYFFMPHGKVCKDGEIYHTYFTLGEDSATQTYIGIHSGSDIEYLDLQYCKLNELYECVEDLGNINYQIKIKGEKLKQVEHRAERNIFKQKIENLTPNTLYSFKLINPAINQTLYQTNYQTLSENDSIKLIEGGDSGVTQRARNLIKQIKNIDPHALIIGGDIAYDDGIRGCYYSWDTFLKMWEQELFLPLNKTIPFIFTLGNHDVGYNAVENVVVKEKPLYFDFFTFSDDNQNYHAHKLGNILLLCLDSGYMAHPSQQKDFIDFYSNKYKNQQKFAVYHVPIYPVCLETDTIWHVDLHSMEAMEENWVKLFEKNKFIGAFENHYHLFKRTYPIKQRQIDHENGVIYFGDGSFGLNPPYTCIEENKRDKTFPIFEKFQYSESDHIWVLESHSDHLKIDSINGYGDDKSTNLQEQEQEQDQSYSIDLDEKITDINRENPINIQKPRVNDYDINNNQCTISIQEQNDTIDYEKQFNIQWAQVCLNRLGYEGDYIDWLDEIYKIEMKKEQLVEIAVELIREMEDLQEIPCENLQIRTHLFKNKKIPQKFLHENSIQSISVNNINEQQPQKKLNPSQSITSINSNEEIKEQKLSSKKMNFEINQNIDQQINIIDNFNQSQKQIFQCEICLEDNLKSSQIFKMVGCQHYCCKVCSIEYLKQLINTSQVMSIKCIQDGCKNIIQQQTVQKVVDEQTYTKYLKFKNRIKHSNDPNVKFCIQPDCEEVVKLGPNNLCQCICGMKFCGRCNGIWHPQKTCEQTIDQEFKEYAKSNIVQNCPKCKSKIEKKSGCNHITCAMCKYEWCWLCRSKYKRGHFQKNNIFGCPGFYSNKKDWPISKIYCYRITNLLKQYRAPRIPGPRITFIQMRQFQEISNLIERGIRGDVDYPEFEPQNLNINNNLRFIPDRQSQSEQINRFHAKFSLRLQQMAINHLGLQNGNNPNQNQFIQNFPQNFQRKNYPTIQFDSPLSSLDKFSEDVEIEMDQDNNLENIKQNEKQISQSQKDIQQDQNFASDIKNIEIKSNLNKFNENNGKNSQILQQKSYGSNKYTQNYNQNNLNDKNRNQQSSQINKLPI</sequence>
<evidence type="ECO:0000256" key="2">
    <source>
        <dbReference type="ARBA" id="ARBA00004167"/>
    </source>
</evidence>
<dbReference type="InterPro" id="IPR029052">
    <property type="entry name" value="Metallo-depent_PP-like"/>
</dbReference>
<comment type="caution">
    <text evidence="16">The sequence shown here is derived from an EMBL/GenBank/DDBJ whole genome shotgun (WGS) entry which is preliminary data.</text>
</comment>
<keyword evidence="11" id="KW-0862">Zinc</keyword>
<evidence type="ECO:0000313" key="16">
    <source>
        <dbReference type="EMBL" id="KRX10340.1"/>
    </source>
</evidence>
<evidence type="ECO:0000256" key="7">
    <source>
        <dbReference type="ARBA" id="ARBA00022723"/>
    </source>
</evidence>
<dbReference type="CDD" id="cd20335">
    <property type="entry name" value="BRcat_RBR"/>
    <property type="match status" value="1"/>
</dbReference>
<dbReference type="InterPro" id="IPR002867">
    <property type="entry name" value="IBR_dom"/>
</dbReference>
<dbReference type="InterPro" id="IPR044066">
    <property type="entry name" value="TRIAD_supradom"/>
</dbReference>
<evidence type="ECO:0000256" key="12">
    <source>
        <dbReference type="ARBA" id="ARBA00022989"/>
    </source>
</evidence>
<comment type="pathway">
    <text evidence="3">Protein modification; protein ubiquitination.</text>
</comment>
<dbReference type="InterPro" id="IPR031127">
    <property type="entry name" value="E3_UB_ligase_RBR"/>
</dbReference>
<keyword evidence="17" id="KW-1185">Reference proteome</keyword>
<dbReference type="PROSITE" id="PS51873">
    <property type="entry name" value="TRIAD"/>
    <property type="match status" value="1"/>
</dbReference>
<evidence type="ECO:0000313" key="17">
    <source>
        <dbReference type="Proteomes" id="UP000054937"/>
    </source>
</evidence>
<organism evidence="16 17">
    <name type="scientific">Pseudocohnilembus persalinus</name>
    <name type="common">Ciliate</name>
    <dbReference type="NCBI Taxonomy" id="266149"/>
    <lineage>
        <taxon>Eukaryota</taxon>
        <taxon>Sar</taxon>
        <taxon>Alveolata</taxon>
        <taxon>Ciliophora</taxon>
        <taxon>Intramacronucleata</taxon>
        <taxon>Oligohymenophorea</taxon>
        <taxon>Scuticociliatia</taxon>
        <taxon>Philasterida</taxon>
        <taxon>Pseudocohnilembidae</taxon>
        <taxon>Pseudocohnilembus</taxon>
    </lineage>
</organism>
<name>A0A0V0R759_PSEPJ</name>
<dbReference type="EC" id="2.3.2.31" evidence="4"/>
<evidence type="ECO:0000256" key="6">
    <source>
        <dbReference type="ARBA" id="ARBA00022692"/>
    </source>
</evidence>
<dbReference type="GO" id="GO:0016787">
    <property type="term" value="F:hydrolase activity"/>
    <property type="evidence" value="ECO:0007669"/>
    <property type="project" value="InterPro"/>
</dbReference>
<dbReference type="FunFam" id="3.30.40.10:FF:000051">
    <property type="entry name" value="RBR-type E3 ubiquitin transferase"/>
    <property type="match status" value="1"/>
</dbReference>
<evidence type="ECO:0000256" key="8">
    <source>
        <dbReference type="ARBA" id="ARBA00022737"/>
    </source>
</evidence>
<dbReference type="InParanoid" id="A0A0V0R759"/>
<dbReference type="OrthoDB" id="19406at2759"/>
<dbReference type="InterPro" id="IPR004843">
    <property type="entry name" value="Calcineurin-like_PHP"/>
</dbReference>
<dbReference type="SMART" id="SM00647">
    <property type="entry name" value="IBR"/>
    <property type="match status" value="2"/>
</dbReference>
<dbReference type="Pfam" id="PF01485">
    <property type="entry name" value="IBR"/>
    <property type="match status" value="1"/>
</dbReference>
<dbReference type="GO" id="GO:0016567">
    <property type="term" value="P:protein ubiquitination"/>
    <property type="evidence" value="ECO:0007669"/>
    <property type="project" value="InterPro"/>
</dbReference>
<dbReference type="CDD" id="cd20336">
    <property type="entry name" value="Rcat_RBR"/>
    <property type="match status" value="1"/>
</dbReference>
<evidence type="ECO:0000256" key="3">
    <source>
        <dbReference type="ARBA" id="ARBA00004906"/>
    </source>
</evidence>
<dbReference type="AlphaFoldDB" id="A0A0V0R759"/>
<comment type="subcellular location">
    <subcellularLocation>
        <location evidence="2">Membrane</location>
        <topology evidence="2">Single-pass membrane protein</topology>
    </subcellularLocation>
</comment>
<keyword evidence="6" id="KW-0812">Transmembrane</keyword>
<keyword evidence="8" id="KW-0677">Repeat</keyword>
<dbReference type="EMBL" id="LDAU01000030">
    <property type="protein sequence ID" value="KRX10340.1"/>
    <property type="molecule type" value="Genomic_DNA"/>
</dbReference>
<feature type="compositionally biased region" description="Low complexity" evidence="14">
    <location>
        <begin position="1067"/>
        <end position="1078"/>
    </location>
</feature>
<dbReference type="Gene3D" id="3.30.40.10">
    <property type="entry name" value="Zinc/RING finger domain, C3HC4 (zinc finger)"/>
    <property type="match status" value="1"/>
</dbReference>
<dbReference type="GO" id="GO:0031090">
    <property type="term" value="C:organelle membrane"/>
    <property type="evidence" value="ECO:0007669"/>
    <property type="project" value="UniProtKB-ARBA"/>
</dbReference>
<dbReference type="SUPFAM" id="SSF56300">
    <property type="entry name" value="Metallo-dependent phosphatases"/>
    <property type="match status" value="1"/>
</dbReference>
<keyword evidence="13" id="KW-0472">Membrane</keyword>
<reference evidence="16 17" key="1">
    <citation type="journal article" date="2015" name="Sci. Rep.">
        <title>Genome of the facultative scuticociliatosis pathogen Pseudocohnilembus persalinus provides insight into its virulence through horizontal gene transfer.</title>
        <authorList>
            <person name="Xiong J."/>
            <person name="Wang G."/>
            <person name="Cheng J."/>
            <person name="Tian M."/>
            <person name="Pan X."/>
            <person name="Warren A."/>
            <person name="Jiang C."/>
            <person name="Yuan D."/>
            <person name="Miao W."/>
        </authorList>
    </citation>
    <scope>NUCLEOTIDE SEQUENCE [LARGE SCALE GENOMIC DNA]</scope>
    <source>
        <strain evidence="16">36N120E</strain>
    </source>
</reference>
<dbReference type="SUPFAM" id="SSF57850">
    <property type="entry name" value="RING/U-box"/>
    <property type="match status" value="3"/>
</dbReference>
<evidence type="ECO:0000256" key="9">
    <source>
        <dbReference type="ARBA" id="ARBA00022771"/>
    </source>
</evidence>
<dbReference type="InterPro" id="IPR013083">
    <property type="entry name" value="Znf_RING/FYVE/PHD"/>
</dbReference>
<dbReference type="GO" id="GO:0005737">
    <property type="term" value="C:cytoplasm"/>
    <property type="evidence" value="ECO:0007669"/>
    <property type="project" value="UniProtKB-ARBA"/>
</dbReference>
<evidence type="ECO:0000256" key="14">
    <source>
        <dbReference type="SAM" id="MobiDB-lite"/>
    </source>
</evidence>
<feature type="domain" description="RING-type" evidence="15">
    <location>
        <begin position="646"/>
        <end position="849"/>
    </location>
</feature>
<evidence type="ECO:0000256" key="11">
    <source>
        <dbReference type="ARBA" id="ARBA00022833"/>
    </source>
</evidence>
<gene>
    <name evidence="16" type="ORF">PPERSA_03647</name>
</gene>
<evidence type="ECO:0000256" key="4">
    <source>
        <dbReference type="ARBA" id="ARBA00012251"/>
    </source>
</evidence>
<dbReference type="PANTHER" id="PTHR11685">
    <property type="entry name" value="RBR FAMILY RING FINGER AND IBR DOMAIN-CONTAINING"/>
    <property type="match status" value="1"/>
</dbReference>
<keyword evidence="7" id="KW-0479">Metal-binding</keyword>
<evidence type="ECO:0000259" key="15">
    <source>
        <dbReference type="PROSITE" id="PS51873"/>
    </source>
</evidence>
<dbReference type="GO" id="GO:0061630">
    <property type="term" value="F:ubiquitin protein ligase activity"/>
    <property type="evidence" value="ECO:0007669"/>
    <property type="project" value="UniProtKB-EC"/>
</dbReference>
<evidence type="ECO:0000256" key="5">
    <source>
        <dbReference type="ARBA" id="ARBA00022679"/>
    </source>
</evidence>
<keyword evidence="9" id="KW-0863">Zinc-finger</keyword>
<dbReference type="Gene3D" id="1.20.120.1750">
    <property type="match status" value="1"/>
</dbReference>
<evidence type="ECO:0000256" key="1">
    <source>
        <dbReference type="ARBA" id="ARBA00001798"/>
    </source>
</evidence>
<keyword evidence="12" id="KW-1133">Transmembrane helix</keyword>
<dbReference type="Pfam" id="PF22191">
    <property type="entry name" value="IBR_1"/>
    <property type="match status" value="1"/>
</dbReference>
<evidence type="ECO:0000256" key="13">
    <source>
        <dbReference type="ARBA" id="ARBA00023136"/>
    </source>
</evidence>
<dbReference type="Gene3D" id="3.60.21.10">
    <property type="match status" value="1"/>
</dbReference>
<protein>
    <recommendedName>
        <fullName evidence="4">RBR-type E3 ubiquitin transferase</fullName>
        <ecNumber evidence="4">2.3.2.31</ecNumber>
    </recommendedName>
</protein>